<accession>A0A7X0SKS2</accession>
<feature type="domain" description="Gfo/Idh/MocA-like oxidoreductase N-terminal" evidence="1">
    <location>
        <begin position="9"/>
        <end position="115"/>
    </location>
</feature>
<name>A0A7X0SKS2_9BACL</name>
<reference evidence="2 3" key="1">
    <citation type="submission" date="2020-08" db="EMBL/GenBank/DDBJ databases">
        <title>Cohnella phylogeny.</title>
        <authorList>
            <person name="Dunlap C."/>
        </authorList>
    </citation>
    <scope>NUCLEOTIDE SEQUENCE [LARGE SCALE GENOMIC DNA]</scope>
    <source>
        <strain evidence="2 3">CBP 2801</strain>
    </source>
</reference>
<evidence type="ECO:0000313" key="3">
    <source>
        <dbReference type="Proteomes" id="UP000564644"/>
    </source>
</evidence>
<keyword evidence="3" id="KW-1185">Reference proteome</keyword>
<dbReference type="Gene3D" id="3.40.50.720">
    <property type="entry name" value="NAD(P)-binding Rossmann-like Domain"/>
    <property type="match status" value="1"/>
</dbReference>
<dbReference type="AlphaFoldDB" id="A0A7X0SKS2"/>
<protein>
    <submittedName>
        <fullName evidence="2">Gfo/Idh/MocA family oxidoreductase</fullName>
    </submittedName>
</protein>
<organism evidence="2 3">
    <name type="scientific">Cohnella zeiphila</name>
    <dbReference type="NCBI Taxonomy" id="2761120"/>
    <lineage>
        <taxon>Bacteria</taxon>
        <taxon>Bacillati</taxon>
        <taxon>Bacillota</taxon>
        <taxon>Bacilli</taxon>
        <taxon>Bacillales</taxon>
        <taxon>Paenibacillaceae</taxon>
        <taxon>Cohnella</taxon>
    </lineage>
</organism>
<dbReference type="InterPro" id="IPR051450">
    <property type="entry name" value="Gfo/Idh/MocA_Oxidoreductases"/>
</dbReference>
<dbReference type="GO" id="GO:0000166">
    <property type="term" value="F:nucleotide binding"/>
    <property type="evidence" value="ECO:0007669"/>
    <property type="project" value="InterPro"/>
</dbReference>
<dbReference type="EMBL" id="JACJVO010000015">
    <property type="protein sequence ID" value="MBB6731822.1"/>
    <property type="molecule type" value="Genomic_DNA"/>
</dbReference>
<dbReference type="Proteomes" id="UP000564644">
    <property type="component" value="Unassembled WGS sequence"/>
</dbReference>
<comment type="caution">
    <text evidence="2">The sequence shown here is derived from an EMBL/GenBank/DDBJ whole genome shotgun (WGS) entry which is preliminary data.</text>
</comment>
<dbReference type="Pfam" id="PF01408">
    <property type="entry name" value="GFO_IDH_MocA"/>
    <property type="match status" value="1"/>
</dbReference>
<dbReference type="InterPro" id="IPR000683">
    <property type="entry name" value="Gfo/Idh/MocA-like_OxRdtase_N"/>
</dbReference>
<evidence type="ECO:0000259" key="1">
    <source>
        <dbReference type="Pfam" id="PF01408"/>
    </source>
</evidence>
<dbReference type="PANTHER" id="PTHR43377">
    <property type="entry name" value="BILIVERDIN REDUCTASE A"/>
    <property type="match status" value="1"/>
</dbReference>
<gene>
    <name evidence="2" type="ORF">H7C18_12950</name>
</gene>
<sequence>MKSEGPVPFGIIGHGWRADFYLRIARELPERFEVARMLVRREETAAKLRSEWGVEAFTDIDAFLDGSEMPFVVVSVPRDACAVYIRELAKRGVPVLAETPPARDLAGLTELYAAVGPDTKVQVAEQLLFQPMHAARIALARSGRLGPISQAQVSVSHGYHGVSLIRQLLGVSFEDAEIRGERFLSPIVQGPGRDGPPKEEAVKMTRQDLATLRFGDRLGVFDFTGEQYFSWIRSSRVLVRGLRGEIVNEDAAWLESFDTPVLTKFSRVDNGFGPNLLGHHYSGVLLGSEWIYRNPFAPGKLTDDEIAIATALDKMADYAEGGPSFYSLAEASQDHYLGMLIDQAIESDTTIVSERQIWHP</sequence>
<dbReference type="RefSeq" id="WP_185129490.1">
    <property type="nucleotide sequence ID" value="NZ_JACJVO010000015.1"/>
</dbReference>
<dbReference type="PANTHER" id="PTHR43377:SF1">
    <property type="entry name" value="BILIVERDIN REDUCTASE A"/>
    <property type="match status" value="1"/>
</dbReference>
<evidence type="ECO:0000313" key="2">
    <source>
        <dbReference type="EMBL" id="MBB6731822.1"/>
    </source>
</evidence>
<proteinExistence type="predicted"/>
<dbReference type="InterPro" id="IPR036291">
    <property type="entry name" value="NAD(P)-bd_dom_sf"/>
</dbReference>
<dbReference type="SUPFAM" id="SSF51735">
    <property type="entry name" value="NAD(P)-binding Rossmann-fold domains"/>
    <property type="match status" value="1"/>
</dbReference>